<dbReference type="GO" id="GO:0046983">
    <property type="term" value="F:protein dimerization activity"/>
    <property type="evidence" value="ECO:0007669"/>
    <property type="project" value="InterPro"/>
</dbReference>
<dbReference type="AlphaFoldDB" id="A0AAE1X4I2"/>
<keyword evidence="4" id="KW-0804">Transcription</keyword>
<dbReference type="InterPro" id="IPR036638">
    <property type="entry name" value="HLH_DNA-bd_sf"/>
</dbReference>
<dbReference type="SUPFAM" id="SSF47459">
    <property type="entry name" value="HLH, helix-loop-helix DNA-binding domain"/>
    <property type="match status" value="1"/>
</dbReference>
<name>A0AAE1X4I2_9LAMI</name>
<keyword evidence="8" id="KW-1185">Reference proteome</keyword>
<dbReference type="InterPro" id="IPR045239">
    <property type="entry name" value="bHLH95_bHLH"/>
</dbReference>
<evidence type="ECO:0000313" key="7">
    <source>
        <dbReference type="EMBL" id="KAK4405189.1"/>
    </source>
</evidence>
<feature type="compositionally biased region" description="Polar residues" evidence="6">
    <location>
        <begin position="159"/>
        <end position="170"/>
    </location>
</feature>
<sequence length="306" mass="32419">MGVDESWHACGTNGPHSLDPATASATPSTPNRVSKSGYRKLPSFTPIILFLFPFHYPDPTMAGNGAGFEDDPMAPGCYSQLLFSDDISGLDPDGCFGFTSSFPSDDSNSNNSNIHTPKMLCFGDFAKQSNAKVAVENARKTGQRSGPASCSDPSSVSSTNNTKIRSSLHNSTRKRNGSGIQNPDGCAGAPAGSQRNSKKSKSNSFTVGGHAKTDTASVLHEALGYIRFLHDQVQVLCSPYLQCSSSSSEALQGPDDGESKEGQRKRDDLRSRGLCLIPMELTLHVADSNGADLWSSAAMVDSVSLN</sequence>
<evidence type="ECO:0000256" key="4">
    <source>
        <dbReference type="ARBA" id="ARBA00023163"/>
    </source>
</evidence>
<organism evidence="7 8">
    <name type="scientific">Sesamum angolense</name>
    <dbReference type="NCBI Taxonomy" id="2727404"/>
    <lineage>
        <taxon>Eukaryota</taxon>
        <taxon>Viridiplantae</taxon>
        <taxon>Streptophyta</taxon>
        <taxon>Embryophyta</taxon>
        <taxon>Tracheophyta</taxon>
        <taxon>Spermatophyta</taxon>
        <taxon>Magnoliopsida</taxon>
        <taxon>eudicotyledons</taxon>
        <taxon>Gunneridae</taxon>
        <taxon>Pentapetalae</taxon>
        <taxon>asterids</taxon>
        <taxon>lamiids</taxon>
        <taxon>Lamiales</taxon>
        <taxon>Pedaliaceae</taxon>
        <taxon>Sesamum</taxon>
    </lineage>
</organism>
<reference evidence="7" key="1">
    <citation type="submission" date="2020-06" db="EMBL/GenBank/DDBJ databases">
        <authorList>
            <person name="Li T."/>
            <person name="Hu X."/>
            <person name="Zhang T."/>
            <person name="Song X."/>
            <person name="Zhang H."/>
            <person name="Dai N."/>
            <person name="Sheng W."/>
            <person name="Hou X."/>
            <person name="Wei L."/>
        </authorList>
    </citation>
    <scope>NUCLEOTIDE SEQUENCE</scope>
    <source>
        <strain evidence="7">K16</strain>
        <tissue evidence="7">Leaf</tissue>
    </source>
</reference>
<keyword evidence="2" id="KW-0805">Transcription regulation</keyword>
<dbReference type="GO" id="GO:0005634">
    <property type="term" value="C:nucleus"/>
    <property type="evidence" value="ECO:0007669"/>
    <property type="project" value="UniProtKB-SubCell"/>
</dbReference>
<dbReference type="PANTHER" id="PTHR16223:SF249">
    <property type="entry name" value="TRANSCRIPTION FACTOR BHLH154"/>
    <property type="match status" value="1"/>
</dbReference>
<evidence type="ECO:0000256" key="6">
    <source>
        <dbReference type="SAM" id="MobiDB-lite"/>
    </source>
</evidence>
<dbReference type="GO" id="GO:0000978">
    <property type="term" value="F:RNA polymerase II cis-regulatory region sequence-specific DNA binding"/>
    <property type="evidence" value="ECO:0007669"/>
    <property type="project" value="TreeGrafter"/>
</dbReference>
<evidence type="ECO:0000313" key="8">
    <source>
        <dbReference type="Proteomes" id="UP001289374"/>
    </source>
</evidence>
<dbReference type="PANTHER" id="PTHR16223">
    <property type="entry name" value="TRANSCRIPTION FACTOR BHLH83-RELATED"/>
    <property type="match status" value="1"/>
</dbReference>
<comment type="caution">
    <text evidence="7">The sequence shown here is derived from an EMBL/GenBank/DDBJ whole genome shotgun (WGS) entry which is preliminary data.</text>
</comment>
<keyword evidence="5" id="KW-0539">Nucleus</keyword>
<keyword evidence="3" id="KW-0238">DNA-binding</keyword>
<evidence type="ECO:0000256" key="5">
    <source>
        <dbReference type="ARBA" id="ARBA00023242"/>
    </source>
</evidence>
<feature type="region of interest" description="Disordered" evidence="6">
    <location>
        <begin position="245"/>
        <end position="268"/>
    </location>
</feature>
<accession>A0AAE1X4I2</accession>
<evidence type="ECO:0000256" key="1">
    <source>
        <dbReference type="ARBA" id="ARBA00004123"/>
    </source>
</evidence>
<protein>
    <submittedName>
        <fullName evidence="7">Transcription factor</fullName>
    </submittedName>
</protein>
<dbReference type="Proteomes" id="UP001289374">
    <property type="component" value="Unassembled WGS sequence"/>
</dbReference>
<comment type="subcellular location">
    <subcellularLocation>
        <location evidence="1">Nucleus</location>
    </subcellularLocation>
</comment>
<feature type="compositionally biased region" description="Low complexity" evidence="6">
    <location>
        <begin position="145"/>
        <end position="158"/>
    </location>
</feature>
<gene>
    <name evidence="7" type="ORF">Sango_0525400</name>
</gene>
<dbReference type="InterPro" id="IPR045843">
    <property type="entry name" value="IND-like"/>
</dbReference>
<dbReference type="GO" id="GO:0000981">
    <property type="term" value="F:DNA-binding transcription factor activity, RNA polymerase II-specific"/>
    <property type="evidence" value="ECO:0007669"/>
    <property type="project" value="TreeGrafter"/>
</dbReference>
<feature type="region of interest" description="Disordered" evidence="6">
    <location>
        <begin position="133"/>
        <end position="210"/>
    </location>
</feature>
<dbReference type="EMBL" id="JACGWL010000003">
    <property type="protein sequence ID" value="KAK4405189.1"/>
    <property type="molecule type" value="Genomic_DNA"/>
</dbReference>
<dbReference type="CDD" id="cd11393">
    <property type="entry name" value="bHLH_AtbHLH_like"/>
    <property type="match status" value="1"/>
</dbReference>
<feature type="compositionally biased region" description="Basic and acidic residues" evidence="6">
    <location>
        <begin position="257"/>
        <end position="268"/>
    </location>
</feature>
<feature type="compositionally biased region" description="Polar residues" evidence="6">
    <location>
        <begin position="23"/>
        <end position="34"/>
    </location>
</feature>
<evidence type="ECO:0000256" key="2">
    <source>
        <dbReference type="ARBA" id="ARBA00023015"/>
    </source>
</evidence>
<feature type="region of interest" description="Disordered" evidence="6">
    <location>
        <begin position="11"/>
        <end position="34"/>
    </location>
</feature>
<proteinExistence type="predicted"/>
<reference evidence="7" key="2">
    <citation type="journal article" date="2024" name="Plant">
        <title>Genomic evolution and insights into agronomic trait innovations of Sesamum species.</title>
        <authorList>
            <person name="Miao H."/>
            <person name="Wang L."/>
            <person name="Qu L."/>
            <person name="Liu H."/>
            <person name="Sun Y."/>
            <person name="Le M."/>
            <person name="Wang Q."/>
            <person name="Wei S."/>
            <person name="Zheng Y."/>
            <person name="Lin W."/>
            <person name="Duan Y."/>
            <person name="Cao H."/>
            <person name="Xiong S."/>
            <person name="Wang X."/>
            <person name="Wei L."/>
            <person name="Li C."/>
            <person name="Ma Q."/>
            <person name="Ju M."/>
            <person name="Zhao R."/>
            <person name="Li G."/>
            <person name="Mu C."/>
            <person name="Tian Q."/>
            <person name="Mei H."/>
            <person name="Zhang T."/>
            <person name="Gao T."/>
            <person name="Zhang H."/>
        </authorList>
    </citation>
    <scope>NUCLEOTIDE SEQUENCE</scope>
    <source>
        <strain evidence="7">K16</strain>
    </source>
</reference>
<evidence type="ECO:0000256" key="3">
    <source>
        <dbReference type="ARBA" id="ARBA00023125"/>
    </source>
</evidence>